<protein>
    <submittedName>
        <fullName evidence="7">IS1595 family transposase ISBsp7</fullName>
    </submittedName>
</protein>
<dbReference type="Proteomes" id="UP000494115">
    <property type="component" value="Unassembled WGS sequence"/>
</dbReference>
<feature type="transmembrane region" description="Helical" evidence="5">
    <location>
        <begin position="237"/>
        <end position="256"/>
    </location>
</feature>
<keyword evidence="8" id="KW-1185">Reference proteome</keyword>
<feature type="transmembrane region" description="Helical" evidence="5">
    <location>
        <begin position="32"/>
        <end position="51"/>
    </location>
</feature>
<evidence type="ECO:0000313" key="7">
    <source>
        <dbReference type="EMBL" id="CAB3791436.1"/>
    </source>
</evidence>
<dbReference type="PANTHER" id="PTHR32322:SF9">
    <property type="entry name" value="AMINO-ACID METABOLITE EFFLUX PUMP-RELATED"/>
    <property type="match status" value="1"/>
</dbReference>
<keyword evidence="2 5" id="KW-0812">Transmembrane</keyword>
<feature type="transmembrane region" description="Helical" evidence="5">
    <location>
        <begin position="94"/>
        <end position="112"/>
    </location>
</feature>
<dbReference type="InterPro" id="IPR037185">
    <property type="entry name" value="EmrE-like"/>
</dbReference>
<feature type="domain" description="EamA" evidence="6">
    <location>
        <begin position="149"/>
        <end position="281"/>
    </location>
</feature>
<evidence type="ECO:0000256" key="5">
    <source>
        <dbReference type="SAM" id="Phobius"/>
    </source>
</evidence>
<dbReference type="EMBL" id="CADIKM010000014">
    <property type="protein sequence ID" value="CAB3791436.1"/>
    <property type="molecule type" value="Genomic_DNA"/>
</dbReference>
<feature type="transmembrane region" description="Helical" evidence="5">
    <location>
        <begin position="63"/>
        <end position="88"/>
    </location>
</feature>
<feature type="transmembrane region" description="Helical" evidence="5">
    <location>
        <begin position="209"/>
        <end position="230"/>
    </location>
</feature>
<dbReference type="GO" id="GO:0016020">
    <property type="term" value="C:membrane"/>
    <property type="evidence" value="ECO:0007669"/>
    <property type="project" value="UniProtKB-SubCell"/>
</dbReference>
<evidence type="ECO:0000256" key="3">
    <source>
        <dbReference type="ARBA" id="ARBA00022989"/>
    </source>
</evidence>
<feature type="transmembrane region" description="Helical" evidence="5">
    <location>
        <begin position="262"/>
        <end position="281"/>
    </location>
</feature>
<feature type="transmembrane region" description="Helical" evidence="5">
    <location>
        <begin position="7"/>
        <end position="26"/>
    </location>
</feature>
<dbReference type="Pfam" id="PF00892">
    <property type="entry name" value="EamA"/>
    <property type="match status" value="2"/>
</dbReference>
<feature type="domain" description="EamA" evidence="6">
    <location>
        <begin position="9"/>
        <end position="135"/>
    </location>
</feature>
<comment type="subcellular location">
    <subcellularLocation>
        <location evidence="1">Membrane</location>
        <topology evidence="1">Multi-pass membrane protein</topology>
    </subcellularLocation>
</comment>
<evidence type="ECO:0000259" key="6">
    <source>
        <dbReference type="Pfam" id="PF00892"/>
    </source>
</evidence>
<evidence type="ECO:0000256" key="4">
    <source>
        <dbReference type="ARBA" id="ARBA00023136"/>
    </source>
</evidence>
<feature type="transmembrane region" description="Helical" evidence="5">
    <location>
        <begin position="119"/>
        <end position="136"/>
    </location>
</feature>
<dbReference type="RefSeq" id="WP_175105691.1">
    <property type="nucleotide sequence ID" value="NZ_CADIKM010000014.1"/>
</dbReference>
<name>A0A6S7BAD6_9BURK</name>
<proteinExistence type="predicted"/>
<reference evidence="7 8" key="1">
    <citation type="submission" date="2020-04" db="EMBL/GenBank/DDBJ databases">
        <authorList>
            <person name="De Canck E."/>
        </authorList>
    </citation>
    <scope>NUCLEOTIDE SEQUENCE [LARGE SCALE GENOMIC DNA]</scope>
    <source>
        <strain evidence="7 8">LMG 28138</strain>
    </source>
</reference>
<sequence length="293" mass="30685">MSRHTVELLILAALWGGSFLFMRVAVPELGPIAMIALRVGIASLTLSPVLLDERARTEIRAYWKPLLIVGITNSALPFCMFGYSMLYLNAGFDAILNATTPFWTAAIAAVWFRTPLSRAAILGLVLGIAGVGILVSDSLSLHGAHVPAAIAAVMVATISYGFAGNYSKRNLVGVKPTTVAFASMAFATLVLALPALATLPSAAVSMQAWLATLGLGVLCTGIAYVIYFRLIAHVGPAFAVSVTFLVPVFGMIWGALFLGEKVTLLMLVGCAVILLGAALIVGKIRLPVARSAG</sequence>
<evidence type="ECO:0000313" key="8">
    <source>
        <dbReference type="Proteomes" id="UP000494115"/>
    </source>
</evidence>
<feature type="transmembrane region" description="Helical" evidence="5">
    <location>
        <begin position="178"/>
        <end position="197"/>
    </location>
</feature>
<dbReference type="PANTHER" id="PTHR32322">
    <property type="entry name" value="INNER MEMBRANE TRANSPORTER"/>
    <property type="match status" value="1"/>
</dbReference>
<keyword evidence="3 5" id="KW-1133">Transmembrane helix</keyword>
<feature type="transmembrane region" description="Helical" evidence="5">
    <location>
        <begin position="148"/>
        <end position="166"/>
    </location>
</feature>
<dbReference type="SUPFAM" id="SSF103481">
    <property type="entry name" value="Multidrug resistance efflux transporter EmrE"/>
    <property type="match status" value="2"/>
</dbReference>
<organism evidence="7 8">
    <name type="scientific">Pararobbsia alpina</name>
    <dbReference type="NCBI Taxonomy" id="621374"/>
    <lineage>
        <taxon>Bacteria</taxon>
        <taxon>Pseudomonadati</taxon>
        <taxon>Pseudomonadota</taxon>
        <taxon>Betaproteobacteria</taxon>
        <taxon>Burkholderiales</taxon>
        <taxon>Burkholderiaceae</taxon>
        <taxon>Pararobbsia</taxon>
    </lineage>
</organism>
<evidence type="ECO:0000256" key="1">
    <source>
        <dbReference type="ARBA" id="ARBA00004141"/>
    </source>
</evidence>
<keyword evidence="4 5" id="KW-0472">Membrane</keyword>
<accession>A0A6S7BAD6</accession>
<gene>
    <name evidence="7" type="ORF">LMG28138_03153</name>
</gene>
<dbReference type="InterPro" id="IPR000620">
    <property type="entry name" value="EamA_dom"/>
</dbReference>
<evidence type="ECO:0000256" key="2">
    <source>
        <dbReference type="ARBA" id="ARBA00022692"/>
    </source>
</evidence>
<dbReference type="InterPro" id="IPR050638">
    <property type="entry name" value="AA-Vitamin_Transporters"/>
</dbReference>
<dbReference type="AlphaFoldDB" id="A0A6S7BAD6"/>